<dbReference type="Pfam" id="PF00534">
    <property type="entry name" value="Glycos_transf_1"/>
    <property type="match status" value="1"/>
</dbReference>
<dbReference type="GO" id="GO:0016757">
    <property type="term" value="F:glycosyltransferase activity"/>
    <property type="evidence" value="ECO:0007669"/>
    <property type="project" value="UniProtKB-KW"/>
</dbReference>
<dbReference type="PANTHER" id="PTHR46401">
    <property type="entry name" value="GLYCOSYLTRANSFERASE WBBK-RELATED"/>
    <property type="match status" value="1"/>
</dbReference>
<gene>
    <name evidence="4" type="ORF">QLQ15_06940</name>
</gene>
<keyword evidence="1 4" id="KW-0808">Transferase</keyword>
<dbReference type="EC" id="2.4.-.-" evidence="4"/>
<evidence type="ECO:0000313" key="5">
    <source>
        <dbReference type="Proteomes" id="UP001321580"/>
    </source>
</evidence>
<feature type="compositionally biased region" description="Polar residues" evidence="2">
    <location>
        <begin position="1"/>
        <end position="20"/>
    </location>
</feature>
<reference evidence="4 5" key="1">
    <citation type="submission" date="2023-05" db="EMBL/GenBank/DDBJ databases">
        <title>Lysobacter sp. strain LF1 Genome sequencing and assembly.</title>
        <authorList>
            <person name="Jung Y."/>
        </authorList>
    </citation>
    <scope>NUCLEOTIDE SEQUENCE [LARGE SCALE GENOMIC DNA]</scope>
    <source>
        <strain evidence="4 5">LF1</strain>
    </source>
</reference>
<evidence type="ECO:0000256" key="2">
    <source>
        <dbReference type="SAM" id="MobiDB-lite"/>
    </source>
</evidence>
<feature type="region of interest" description="Disordered" evidence="2">
    <location>
        <begin position="1"/>
        <end position="24"/>
    </location>
</feature>
<protein>
    <submittedName>
        <fullName evidence="4">Glycosyltransferase</fullName>
        <ecNumber evidence="4">2.4.-.-</ecNumber>
    </submittedName>
</protein>
<feature type="domain" description="Glycosyl transferase family 1" evidence="3">
    <location>
        <begin position="229"/>
        <end position="301"/>
    </location>
</feature>
<evidence type="ECO:0000259" key="3">
    <source>
        <dbReference type="Pfam" id="PF00534"/>
    </source>
</evidence>
<sequence>MNSITPSVSDSSPCGLQISSPPAEWGSGKASASYAMGDGCQGGGASLGKLRVITRDNGAGLSRDLRLVIDALAPHHDVRTMGLGANRAANRIRQWYARAQCAAFGRIDVQLSLERVYAPMLDCARSNLLMPNPEWFQPAWVDLLPRFERVLCKSLHAVPIFEQLGCHAIYTGFTSEDRLDRDVPRKDAFLHIAGRSSAKGTRAVLDAWLHHPEWPRLTVVQCARKARVLAASANIEHRVGYLHDDELRRLQNEHRFHLCPSEIEGFGHYIAEAMSVGAVVLTTDAAPMNELVTHDCGVLLACTAGTRLGLGIRHQVDRATIEAGVQHALSLDARARQRIGDAVRDRFVERDRAFRLRLASVIATGDDWSPARSRTARGSHAPT</sequence>
<accession>A0ABT6XES5</accession>
<name>A0ABT6XES5_9GAMM</name>
<dbReference type="InterPro" id="IPR001296">
    <property type="entry name" value="Glyco_trans_1"/>
</dbReference>
<evidence type="ECO:0000313" key="4">
    <source>
        <dbReference type="EMBL" id="MDI9238649.1"/>
    </source>
</evidence>
<dbReference type="RefSeq" id="WP_283212101.1">
    <property type="nucleotide sequence ID" value="NZ_JASGBI010000001.1"/>
</dbReference>
<dbReference type="Proteomes" id="UP001321580">
    <property type="component" value="Unassembled WGS sequence"/>
</dbReference>
<evidence type="ECO:0000256" key="1">
    <source>
        <dbReference type="ARBA" id="ARBA00022679"/>
    </source>
</evidence>
<comment type="caution">
    <text evidence="4">The sequence shown here is derived from an EMBL/GenBank/DDBJ whole genome shotgun (WGS) entry which is preliminary data.</text>
</comment>
<dbReference type="EMBL" id="JASGBI010000001">
    <property type="protein sequence ID" value="MDI9238649.1"/>
    <property type="molecule type" value="Genomic_DNA"/>
</dbReference>
<dbReference type="SUPFAM" id="SSF53756">
    <property type="entry name" value="UDP-Glycosyltransferase/glycogen phosphorylase"/>
    <property type="match status" value="1"/>
</dbReference>
<dbReference type="Gene3D" id="3.40.50.2000">
    <property type="entry name" value="Glycogen Phosphorylase B"/>
    <property type="match status" value="1"/>
</dbReference>
<keyword evidence="4" id="KW-0328">Glycosyltransferase</keyword>
<proteinExistence type="predicted"/>
<organism evidence="4 5">
    <name type="scientific">Lysobacter stagni</name>
    <dbReference type="NCBI Taxonomy" id="3045172"/>
    <lineage>
        <taxon>Bacteria</taxon>
        <taxon>Pseudomonadati</taxon>
        <taxon>Pseudomonadota</taxon>
        <taxon>Gammaproteobacteria</taxon>
        <taxon>Lysobacterales</taxon>
        <taxon>Lysobacteraceae</taxon>
        <taxon>Lysobacter</taxon>
    </lineage>
</organism>
<dbReference type="PANTHER" id="PTHR46401:SF2">
    <property type="entry name" value="GLYCOSYLTRANSFERASE WBBK-RELATED"/>
    <property type="match status" value="1"/>
</dbReference>
<keyword evidence="5" id="KW-1185">Reference proteome</keyword>